<comment type="caution">
    <text evidence="3">The sequence shown here is derived from an EMBL/GenBank/DDBJ whole genome shotgun (WGS) entry which is preliminary data.</text>
</comment>
<keyword evidence="1" id="KW-0812">Transmembrane</keyword>
<proteinExistence type="predicted"/>
<dbReference type="EMBL" id="MGGR01000027">
    <property type="protein sequence ID" value="OGM32891.1"/>
    <property type="molecule type" value="Genomic_DNA"/>
</dbReference>
<feature type="transmembrane region" description="Helical" evidence="1">
    <location>
        <begin position="211"/>
        <end position="233"/>
    </location>
</feature>
<feature type="transmembrane region" description="Helical" evidence="1">
    <location>
        <begin position="298"/>
        <end position="316"/>
    </location>
</feature>
<feature type="transmembrane region" description="Helical" evidence="1">
    <location>
        <begin position="136"/>
        <end position="155"/>
    </location>
</feature>
<name>A0A1F7Z011_9BACT</name>
<feature type="transmembrane region" description="Helical" evidence="1">
    <location>
        <begin position="85"/>
        <end position="106"/>
    </location>
</feature>
<feature type="transmembrane region" description="Helical" evidence="1">
    <location>
        <begin position="50"/>
        <end position="73"/>
    </location>
</feature>
<protein>
    <recommendedName>
        <fullName evidence="2">Alpha-(1-&gt;3)-arabinofuranosyltransferase N-terminal GT-C domain-containing protein</fullName>
    </recommendedName>
</protein>
<sequence length="657" mass="77084">MKISKYIFFILAVSVIIVTIWFRSGLLFATAEEGPAFYSPVRTSRIFSDVWVRWGTGFSYPIGIPASLFLKLISPLEYFINPVYIQYLVFIFLIFSGMIGVCLLTAHITKSKKAALIAGLFYFLNLYTMSQVFRRALYVGMFSWAYFPIFMYLFIKWIEVKKLKYIIYLILSNFLFIYTFSNPGYIFSFILAPFIFTIYHFYVHKKKDERIWLFVHSIIFAIVFILINIWWVYPFISSSRSAFKDFSSKDLNFESLQGVSTTFPVSEILLLRQKGYFNLANNPELPYLSWGVWYDNHLPLFISTLILFLVIFGGSISRKKPYFLFLIILALTGLFISKGVNAPLGYGFYKWLFANFSFTSALRNPYEKFGIVWLLPYAIFFGIGVTLLFEKLKKQIYSPLIYIFLFSAYGALLWPMWSGKVFEDYYFVKVPNYYEQLNSYINQDEADARILLLPMVPDHGAAYRWKYRGTEPSEYLFDKVTISKQIKNDLYYSKKYEELKSTIENIGKFEDLLVALNIKYLVIREDLDWELVGAKPPKTIENNLRSSTDVKFIKEFDKLKLYEINKGSFGFVSAEGKDPPKISYKRVSPRKYKIQIENAKGEYNLLFKETYNEHWKVSINGEKLGGHYLLYDYANGWKINKAGDYTINLTFKVWPWE</sequence>
<feature type="transmembrane region" description="Helical" evidence="1">
    <location>
        <begin position="323"/>
        <end position="349"/>
    </location>
</feature>
<evidence type="ECO:0000313" key="3">
    <source>
        <dbReference type="EMBL" id="OGM32891.1"/>
    </source>
</evidence>
<dbReference type="Proteomes" id="UP000177169">
    <property type="component" value="Unassembled WGS sequence"/>
</dbReference>
<gene>
    <name evidence="3" type="ORF">A3D01_04930</name>
</gene>
<feature type="domain" description="Alpha-(1-&gt;3)-arabinofuranosyltransferase N-terminal GT-C" evidence="2">
    <location>
        <begin position="68"/>
        <end position="557"/>
    </location>
</feature>
<organism evidence="3 4">
    <name type="scientific">Candidatus Woesebacteria bacterium RIFCSPHIGHO2_02_FULL_39_13</name>
    <dbReference type="NCBI Taxonomy" id="1802505"/>
    <lineage>
        <taxon>Bacteria</taxon>
        <taxon>Candidatus Woeseibacteriota</taxon>
    </lineage>
</organism>
<evidence type="ECO:0000313" key="4">
    <source>
        <dbReference type="Proteomes" id="UP000177169"/>
    </source>
</evidence>
<feature type="transmembrane region" description="Helical" evidence="1">
    <location>
        <begin position="162"/>
        <end position="180"/>
    </location>
</feature>
<accession>A0A1F7Z011</accession>
<feature type="transmembrane region" description="Helical" evidence="1">
    <location>
        <begin position="396"/>
        <end position="417"/>
    </location>
</feature>
<dbReference type="Pfam" id="PF11847">
    <property type="entry name" value="GT-C_AftD"/>
    <property type="match status" value="1"/>
</dbReference>
<keyword evidence="1" id="KW-1133">Transmembrane helix</keyword>
<evidence type="ECO:0000256" key="1">
    <source>
        <dbReference type="SAM" id="Phobius"/>
    </source>
</evidence>
<dbReference type="InterPro" id="IPR021798">
    <property type="entry name" value="AftD_N"/>
</dbReference>
<feature type="transmembrane region" description="Helical" evidence="1">
    <location>
        <begin position="6"/>
        <end position="29"/>
    </location>
</feature>
<dbReference type="AlphaFoldDB" id="A0A1F7Z011"/>
<evidence type="ECO:0000259" key="2">
    <source>
        <dbReference type="Pfam" id="PF11847"/>
    </source>
</evidence>
<keyword evidence="1" id="KW-0472">Membrane</keyword>
<feature type="transmembrane region" description="Helical" evidence="1">
    <location>
        <begin position="186"/>
        <end position="204"/>
    </location>
</feature>
<feature type="transmembrane region" description="Helical" evidence="1">
    <location>
        <begin position="369"/>
        <end position="389"/>
    </location>
</feature>
<reference evidence="3 4" key="1">
    <citation type="journal article" date="2016" name="Nat. Commun.">
        <title>Thousands of microbial genomes shed light on interconnected biogeochemical processes in an aquifer system.</title>
        <authorList>
            <person name="Anantharaman K."/>
            <person name="Brown C.T."/>
            <person name="Hug L.A."/>
            <person name="Sharon I."/>
            <person name="Castelle C.J."/>
            <person name="Probst A.J."/>
            <person name="Thomas B.C."/>
            <person name="Singh A."/>
            <person name="Wilkins M.J."/>
            <person name="Karaoz U."/>
            <person name="Brodie E.L."/>
            <person name="Williams K.H."/>
            <person name="Hubbard S.S."/>
            <person name="Banfield J.F."/>
        </authorList>
    </citation>
    <scope>NUCLEOTIDE SEQUENCE [LARGE SCALE GENOMIC DNA]</scope>
</reference>
<dbReference type="GO" id="GO:0016740">
    <property type="term" value="F:transferase activity"/>
    <property type="evidence" value="ECO:0007669"/>
    <property type="project" value="InterPro"/>
</dbReference>
<dbReference type="STRING" id="1802505.A3D01_04930"/>